<evidence type="ECO:0000313" key="6">
    <source>
        <dbReference type="EMBL" id="SPC33441.1"/>
    </source>
</evidence>
<organism evidence="6 7">
    <name type="scientific">Candidatus Nitrosocaldus cavascurensis</name>
    <dbReference type="NCBI Taxonomy" id="2058097"/>
    <lineage>
        <taxon>Archaea</taxon>
        <taxon>Nitrososphaerota</taxon>
        <taxon>Nitrososphaeria</taxon>
        <taxon>Candidatus Nitrosocaldales</taxon>
        <taxon>Candidatus Nitrosocaldaceae</taxon>
        <taxon>Candidatus Nitrosocaldus</taxon>
    </lineage>
</organism>
<evidence type="ECO:0000313" key="7">
    <source>
        <dbReference type="Proteomes" id="UP000236248"/>
    </source>
</evidence>
<dbReference type="RefSeq" id="WP_197706663.1">
    <property type="nucleotide sequence ID" value="NZ_LT981265.1"/>
</dbReference>
<keyword evidence="7" id="KW-1185">Reference proteome</keyword>
<evidence type="ECO:0000256" key="3">
    <source>
        <dbReference type="ARBA" id="ARBA00022741"/>
    </source>
</evidence>
<dbReference type="GeneID" id="41594345"/>
<evidence type="ECO:0000256" key="1">
    <source>
        <dbReference type="ARBA" id="ARBA00022490"/>
    </source>
</evidence>
<dbReference type="GO" id="GO:0006139">
    <property type="term" value="P:nucleobase-containing compound metabolic process"/>
    <property type="evidence" value="ECO:0007669"/>
    <property type="project" value="InterPro"/>
</dbReference>
<dbReference type="SUPFAM" id="SSF52540">
    <property type="entry name" value="P-loop containing nucleoside triphosphate hydrolases"/>
    <property type="match status" value="1"/>
</dbReference>
<keyword evidence="4 6" id="KW-0418">Kinase</keyword>
<dbReference type="InterPro" id="IPR011892">
    <property type="entry name" value="Cyt_kin_arch"/>
</dbReference>
<sequence length="204" mass="23194">MAQTPVQGMGERLSIVVSGLPAVGKTTVARAIADRFNLLYYSGGDILKELAIARGYMHSGSDWWDKEHGIMFLEEREFNPEFDKHVDDYLIALVKRGGVVVTSYTLPWLIDGEAIKILLKGSREKRAERMAARDSIPYEEALRIVTIRDERNKSLYKKLYNIDLCKDIDVFDFVINTDHLKAESVIDIVCNIVEHLIKYMGKGI</sequence>
<accession>A0A2K5AP74</accession>
<dbReference type="AlphaFoldDB" id="A0A2K5AP74"/>
<keyword evidence="5" id="KW-0067">ATP-binding</keyword>
<dbReference type="NCBIfam" id="TIGR02173">
    <property type="entry name" value="cyt_kin_arch"/>
    <property type="match status" value="1"/>
</dbReference>
<reference evidence="7" key="1">
    <citation type="submission" date="2018-01" db="EMBL/GenBank/DDBJ databases">
        <authorList>
            <person name="Kerou L M."/>
        </authorList>
    </citation>
    <scope>NUCLEOTIDE SEQUENCE [LARGE SCALE GENOMIC DNA]</scope>
    <source>
        <strain evidence="7">SCU2</strain>
    </source>
</reference>
<name>A0A2K5AP74_9ARCH</name>
<dbReference type="GO" id="GO:0016776">
    <property type="term" value="F:phosphotransferase activity, phosphate group as acceptor"/>
    <property type="evidence" value="ECO:0007669"/>
    <property type="project" value="InterPro"/>
</dbReference>
<evidence type="ECO:0000256" key="5">
    <source>
        <dbReference type="ARBA" id="ARBA00022840"/>
    </source>
</evidence>
<dbReference type="GO" id="GO:0016301">
    <property type="term" value="F:kinase activity"/>
    <property type="evidence" value="ECO:0007669"/>
    <property type="project" value="UniProtKB-KW"/>
</dbReference>
<keyword evidence="2 6" id="KW-0808">Transferase</keyword>
<dbReference type="InterPro" id="IPR027417">
    <property type="entry name" value="P-loop_NTPase"/>
</dbReference>
<dbReference type="Pfam" id="PF13189">
    <property type="entry name" value="Cytidylate_kin2"/>
    <property type="match status" value="1"/>
</dbReference>
<dbReference type="Gene3D" id="3.40.50.300">
    <property type="entry name" value="P-loop containing nucleotide triphosphate hydrolases"/>
    <property type="match status" value="1"/>
</dbReference>
<evidence type="ECO:0000256" key="4">
    <source>
        <dbReference type="ARBA" id="ARBA00022777"/>
    </source>
</evidence>
<gene>
    <name evidence="6" type="primary">cmk</name>
    <name evidence="6" type="ORF">NCAV_0244</name>
</gene>
<keyword evidence="1" id="KW-0963">Cytoplasm</keyword>
<evidence type="ECO:0000256" key="2">
    <source>
        <dbReference type="ARBA" id="ARBA00022679"/>
    </source>
</evidence>
<dbReference type="EMBL" id="LT981265">
    <property type="protein sequence ID" value="SPC33441.1"/>
    <property type="molecule type" value="Genomic_DNA"/>
</dbReference>
<dbReference type="GO" id="GO:0005524">
    <property type="term" value="F:ATP binding"/>
    <property type="evidence" value="ECO:0007669"/>
    <property type="project" value="UniProtKB-KW"/>
</dbReference>
<dbReference type="KEGG" id="ncv:NCAV_0244"/>
<keyword evidence="3" id="KW-0547">Nucleotide-binding</keyword>
<protein>
    <submittedName>
        <fullName evidence="6">Cytidylate kinase</fullName>
        <ecNumber evidence="6">2.7.4.25</ecNumber>
    </submittedName>
</protein>
<proteinExistence type="predicted"/>
<dbReference type="Proteomes" id="UP000236248">
    <property type="component" value="Chromosome NCAV"/>
</dbReference>
<dbReference type="EC" id="2.7.4.25" evidence="6"/>